<dbReference type="Gene3D" id="3.40.50.300">
    <property type="entry name" value="P-loop containing nucleotide triphosphate hydrolases"/>
    <property type="match status" value="1"/>
</dbReference>
<dbReference type="InterPro" id="IPR027417">
    <property type="entry name" value="P-loop_NTPase"/>
</dbReference>
<evidence type="ECO:0000259" key="3">
    <source>
        <dbReference type="PROSITE" id="PS51206"/>
    </source>
</evidence>
<evidence type="ECO:0000256" key="1">
    <source>
        <dbReference type="ARBA" id="ARBA00022741"/>
    </source>
</evidence>
<evidence type="ECO:0000313" key="4">
    <source>
        <dbReference type="EMBL" id="UWN56466.1"/>
    </source>
</evidence>
<name>A0ABY5UWN9_9BACT</name>
<keyword evidence="1" id="KW-0547">Nucleotide-binding</keyword>
<keyword evidence="2" id="KW-0067">ATP-binding</keyword>
<feature type="domain" description="SF3 helicase" evidence="3">
    <location>
        <begin position="101"/>
        <end position="281"/>
    </location>
</feature>
<reference evidence="4" key="1">
    <citation type="journal article" date="2022" name="Cell">
        <title>Design, construction, and in vivo augmentation of a complex gut microbiome.</title>
        <authorList>
            <person name="Cheng A.G."/>
            <person name="Ho P.Y."/>
            <person name="Aranda-Diaz A."/>
            <person name="Jain S."/>
            <person name="Yu F.B."/>
            <person name="Meng X."/>
            <person name="Wang M."/>
            <person name="Iakiviak M."/>
            <person name="Nagashima K."/>
            <person name="Zhao A."/>
            <person name="Murugkar P."/>
            <person name="Patil A."/>
            <person name="Atabakhsh K."/>
            <person name="Weakley A."/>
            <person name="Yan J."/>
            <person name="Brumbaugh A.R."/>
            <person name="Higginbottom S."/>
            <person name="Dimas A."/>
            <person name="Shiver A.L."/>
            <person name="Deutschbauer A."/>
            <person name="Neff N."/>
            <person name="Sonnenburg J.L."/>
            <person name="Huang K.C."/>
            <person name="Fischbach M.A."/>
        </authorList>
    </citation>
    <scope>NUCLEOTIDE SEQUENCE</scope>
    <source>
        <strain evidence="4">AP11</strain>
    </source>
</reference>
<dbReference type="InterPro" id="IPR014015">
    <property type="entry name" value="Helicase_SF3_DNA-vir"/>
</dbReference>
<dbReference type="SUPFAM" id="SSF52540">
    <property type="entry name" value="P-loop containing nucleoside triphosphate hydrolases"/>
    <property type="match status" value="1"/>
</dbReference>
<dbReference type="EMBL" id="CP102294">
    <property type="protein sequence ID" value="UWN56466.1"/>
    <property type="molecule type" value="Genomic_DNA"/>
</dbReference>
<dbReference type="Pfam" id="PF19263">
    <property type="entry name" value="DUF5906"/>
    <property type="match status" value="1"/>
</dbReference>
<accession>A0ABY5UWN9</accession>
<protein>
    <submittedName>
        <fullName evidence="4">DUF5906 domain-containing protein</fullName>
    </submittedName>
</protein>
<dbReference type="RefSeq" id="WP_019246276.1">
    <property type="nucleotide sequence ID" value="NZ_CAPH01000013.1"/>
</dbReference>
<evidence type="ECO:0000256" key="2">
    <source>
        <dbReference type="ARBA" id="ARBA00022840"/>
    </source>
</evidence>
<dbReference type="GeneID" id="82891524"/>
<evidence type="ECO:0000313" key="5">
    <source>
        <dbReference type="Proteomes" id="UP001059295"/>
    </source>
</evidence>
<dbReference type="PROSITE" id="PS51206">
    <property type="entry name" value="SF3_HELICASE_1"/>
    <property type="match status" value="1"/>
</dbReference>
<proteinExistence type="predicted"/>
<sequence length="401" mass="47223">MDNEEYIRVGTCYLKLCRVPTATGEFREKYLPWNIETIRQDHSKDFVANIKKYDGYCFFPAHVDYQRMYGNFLNMYEPIPYHPEPGEFPHIRAFLSHIFGPQIELGYDYLQLLYRRPRQRLPILLLVSRERNTGKTTFIHLLKAIFGANMTVNTNEDFRSNFNSEWASKLIVATDEVLLNRREDSERFKTLSTARTFKLEAKGKDRLEIEFFAKFVLCSNNEDNPVIIDQGETRYWVRKVGPIAKDDTGLLDKMKQEIPAFLHFLLNRELSVPEASRMWFDPELLTTPALRRIIQYNRGQLENEMLGVLEDIFQVHDKDEYVFCIQDMQNMLSVRDIKTEPVKIKRVLQDSWGLKPEKVTRYISYRLSGDGSLFPEPRTGRPYSVTRSFISEKLLFCNSEE</sequence>
<dbReference type="Proteomes" id="UP001059295">
    <property type="component" value="Chromosome"/>
</dbReference>
<organism evidence="4 5">
    <name type="scientific">Alistipes ihumii AP11</name>
    <dbReference type="NCBI Taxonomy" id="1211813"/>
    <lineage>
        <taxon>Bacteria</taxon>
        <taxon>Pseudomonadati</taxon>
        <taxon>Bacteroidota</taxon>
        <taxon>Bacteroidia</taxon>
        <taxon>Bacteroidales</taxon>
        <taxon>Rikenellaceae</taxon>
        <taxon>Alistipes</taxon>
    </lineage>
</organism>
<keyword evidence="5" id="KW-1185">Reference proteome</keyword>
<gene>
    <name evidence="4" type="ORF">NQ491_07280</name>
</gene>
<dbReference type="InterPro" id="IPR045455">
    <property type="entry name" value="NrS-1_pol-like_helicase"/>
</dbReference>